<dbReference type="SUPFAM" id="SSF69695">
    <property type="entry name" value="SRP19"/>
    <property type="match status" value="1"/>
</dbReference>
<organism evidence="6 7">
    <name type="scientific">Podospora bellae-mahoneyi</name>
    <dbReference type="NCBI Taxonomy" id="2093777"/>
    <lineage>
        <taxon>Eukaryota</taxon>
        <taxon>Fungi</taxon>
        <taxon>Dikarya</taxon>
        <taxon>Ascomycota</taxon>
        <taxon>Pezizomycotina</taxon>
        <taxon>Sordariomycetes</taxon>
        <taxon>Sordariomycetidae</taxon>
        <taxon>Sordariales</taxon>
        <taxon>Podosporaceae</taxon>
        <taxon>Podospora</taxon>
    </lineage>
</organism>
<reference evidence="6 7" key="1">
    <citation type="journal article" date="2023" name="bioRxiv">
        <title>High-quality genome assemblies of four members of thePodospora anserinaspecies complex.</title>
        <authorList>
            <person name="Ament-Velasquez S.L."/>
            <person name="Vogan A.A."/>
            <person name="Wallerman O."/>
            <person name="Hartmann F."/>
            <person name="Gautier V."/>
            <person name="Silar P."/>
            <person name="Giraud T."/>
            <person name="Johannesson H."/>
        </authorList>
    </citation>
    <scope>NUCLEOTIDE SEQUENCE [LARGE SCALE GENOMIC DNA]</scope>
    <source>
        <strain evidence="6 7">CBS 112042</strain>
    </source>
</reference>
<dbReference type="EMBL" id="JAFFGZ010000008">
    <property type="protein sequence ID" value="KAK4640088.1"/>
    <property type="molecule type" value="Genomic_DNA"/>
</dbReference>
<feature type="region of interest" description="Disordered" evidence="5">
    <location>
        <begin position="312"/>
        <end position="342"/>
    </location>
</feature>
<protein>
    <submittedName>
        <fullName evidence="6">Signal recognition particle subunit</fullName>
    </submittedName>
</protein>
<evidence type="ECO:0000256" key="3">
    <source>
        <dbReference type="ARBA" id="ARBA00023135"/>
    </source>
</evidence>
<dbReference type="PANTHER" id="PTHR17453">
    <property type="entry name" value="SIGNAL RECOGNITION PARTICLE 19 KD PROTEIN"/>
    <property type="match status" value="1"/>
</dbReference>
<feature type="compositionally biased region" description="Pro residues" evidence="5">
    <location>
        <begin position="78"/>
        <end position="100"/>
    </location>
</feature>
<dbReference type="GeneID" id="87900319"/>
<dbReference type="InterPro" id="IPR002778">
    <property type="entry name" value="Signal_recog_particle_SRP19"/>
</dbReference>
<evidence type="ECO:0000313" key="7">
    <source>
        <dbReference type="Proteomes" id="UP001322138"/>
    </source>
</evidence>
<dbReference type="InterPro" id="IPR036521">
    <property type="entry name" value="SRP19-like_sf"/>
</dbReference>
<sequence>MNDKLQVVPHPPHRPRKITTFLTTVIAATNKTTKMSHPRVEEVSDSEDDVQMSDPSEDDIDDFVESDIIRTRQAAPSRPTPPPQQQPPPQFRQPQQPPAYPQMQTTTDATPYASYLCLYPIYFSSLHTRAQGRRVSAAVAVPNPLATEILAACANLNIPTVFEAGKLHPKDWANPGRVKVSLANQTRVKNKHHLFLLVAQHLKSHPITDASPALRVHIRGAPPPPELKPGEQWPRPAVPRGWKMSELLPHYSPAMTGGGVSENFLKDMMSQMGGTGGAGGLPGMLGGGGGGPGGMDMASLMQAAQSMGMGGMGGMGGLGGLGGGSSPGPSSSAGGKAKKGKK</sequence>
<dbReference type="Proteomes" id="UP001322138">
    <property type="component" value="Unassembled WGS sequence"/>
</dbReference>
<feature type="compositionally biased region" description="Gly residues" evidence="5">
    <location>
        <begin position="312"/>
        <end position="326"/>
    </location>
</feature>
<accession>A0ABR0F7X0</accession>
<dbReference type="Pfam" id="PF01922">
    <property type="entry name" value="SRP19"/>
    <property type="match status" value="1"/>
</dbReference>
<feature type="compositionally biased region" description="Acidic residues" evidence="5">
    <location>
        <begin position="43"/>
        <end position="65"/>
    </location>
</feature>
<keyword evidence="3" id="KW-0733">Signal recognition particle</keyword>
<evidence type="ECO:0000313" key="6">
    <source>
        <dbReference type="EMBL" id="KAK4640088.1"/>
    </source>
</evidence>
<name>A0ABR0F7X0_9PEZI</name>
<comment type="subcellular location">
    <subcellularLocation>
        <location evidence="1">Cytoplasm</location>
    </subcellularLocation>
</comment>
<dbReference type="Gene3D" id="3.30.56.30">
    <property type="entry name" value="Signal recognition particle, SRP19-like subunit"/>
    <property type="match status" value="1"/>
</dbReference>
<comment type="caution">
    <text evidence="6">The sequence shown here is derived from an EMBL/GenBank/DDBJ whole genome shotgun (WGS) entry which is preliminary data.</text>
</comment>
<evidence type="ECO:0000256" key="5">
    <source>
        <dbReference type="SAM" id="MobiDB-lite"/>
    </source>
</evidence>
<feature type="region of interest" description="Disordered" evidence="5">
    <location>
        <begin position="32"/>
        <end position="105"/>
    </location>
</feature>
<gene>
    <name evidence="6" type="primary">SEC65</name>
    <name evidence="6" type="ORF">QC761_603860</name>
</gene>
<keyword evidence="4" id="KW-0687">Ribonucleoprotein</keyword>
<dbReference type="RefSeq" id="XP_062729064.1">
    <property type="nucleotide sequence ID" value="XM_062880837.1"/>
</dbReference>
<evidence type="ECO:0000256" key="2">
    <source>
        <dbReference type="ARBA" id="ARBA00022490"/>
    </source>
</evidence>
<keyword evidence="7" id="KW-1185">Reference proteome</keyword>
<evidence type="ECO:0000256" key="4">
    <source>
        <dbReference type="ARBA" id="ARBA00023274"/>
    </source>
</evidence>
<keyword evidence="2" id="KW-0963">Cytoplasm</keyword>
<dbReference type="PANTHER" id="PTHR17453:SF0">
    <property type="entry name" value="SIGNAL RECOGNITION PARTICLE 19 KDA PROTEIN"/>
    <property type="match status" value="1"/>
</dbReference>
<proteinExistence type="predicted"/>
<evidence type="ECO:0000256" key="1">
    <source>
        <dbReference type="ARBA" id="ARBA00004496"/>
    </source>
</evidence>